<comment type="subcellular location">
    <subcellularLocation>
        <location evidence="1">Cell outer membrane</location>
    </subcellularLocation>
</comment>
<feature type="signal peptide" evidence="7">
    <location>
        <begin position="1"/>
        <end position="19"/>
    </location>
</feature>
<protein>
    <submittedName>
        <fullName evidence="9">OmpA family protein</fullName>
    </submittedName>
</protein>
<comment type="caution">
    <text evidence="9">The sequence shown here is derived from an EMBL/GenBank/DDBJ whole genome shotgun (WGS) entry which is preliminary data.</text>
</comment>
<evidence type="ECO:0000256" key="1">
    <source>
        <dbReference type="ARBA" id="ARBA00004442"/>
    </source>
</evidence>
<dbReference type="PANTHER" id="PTHR30329">
    <property type="entry name" value="STATOR ELEMENT OF FLAGELLAR MOTOR COMPLEX"/>
    <property type="match status" value="1"/>
</dbReference>
<dbReference type="SUPFAM" id="SSF103088">
    <property type="entry name" value="OmpA-like"/>
    <property type="match status" value="1"/>
</dbReference>
<sequence>MKKIVLLFVSAAIAITAFSQTTDLKKLPTLGIGFNLKDFKTAGLINTKSLSDVLVNKSYAKVSEMAPGLNINYYQGLTNNIDFMASLGATFTEYIYKGKTFGTNSNFLLDLDAHLNFKLLTDNYFVVPYITAGLGTSMYRGTYFMANGIGGVGLQFKLGEGSFIFVQSTYKSHISENSKENLNYSLTFASPIVDRKPAPVVAPPAAPIVVAEKDTDGDGIVDSKDKCPTVPGTVKYDGCPVPDTDNDGINDENDKCPTVPGVAKYSGCPIPDTDKDGINDEEDKCPTVPGVARYQGCPIPDTDGDGVNDEVDKCKTEAGPASNDGCPEIQAKIAELAKNIYFATGSNKIADKSNKILDEVATILNAHTNASLSIEGHTDNTGSAKTNLTLSQKRAEAIKAYLVKKGVDASRLTATGFGSEKPIADNKTAKGRAENRRVEMSSKYEVK</sequence>
<dbReference type="CDD" id="cd07185">
    <property type="entry name" value="OmpA_C-like"/>
    <property type="match status" value="1"/>
</dbReference>
<evidence type="ECO:0000259" key="8">
    <source>
        <dbReference type="PROSITE" id="PS51123"/>
    </source>
</evidence>
<dbReference type="Gene3D" id="3.30.1330.60">
    <property type="entry name" value="OmpA-like domain"/>
    <property type="match status" value="1"/>
</dbReference>
<evidence type="ECO:0000256" key="4">
    <source>
        <dbReference type="ARBA" id="ARBA00023237"/>
    </source>
</evidence>
<dbReference type="InterPro" id="IPR003367">
    <property type="entry name" value="Thrombospondin_3-like_rpt"/>
</dbReference>
<dbReference type="InterPro" id="IPR006665">
    <property type="entry name" value="OmpA-like"/>
</dbReference>
<evidence type="ECO:0000256" key="5">
    <source>
        <dbReference type="PROSITE-ProRule" id="PRU00473"/>
    </source>
</evidence>
<accession>A0ABV8PW96</accession>
<feature type="chain" id="PRO_5046359546" evidence="7">
    <location>
        <begin position="20"/>
        <end position="447"/>
    </location>
</feature>
<feature type="region of interest" description="Disordered" evidence="6">
    <location>
        <begin position="415"/>
        <end position="447"/>
    </location>
</feature>
<organism evidence="9 10">
    <name type="scientific">Parasediminibacterium paludis</name>
    <dbReference type="NCBI Taxonomy" id="908966"/>
    <lineage>
        <taxon>Bacteria</taxon>
        <taxon>Pseudomonadati</taxon>
        <taxon>Bacteroidota</taxon>
        <taxon>Chitinophagia</taxon>
        <taxon>Chitinophagales</taxon>
        <taxon>Chitinophagaceae</taxon>
        <taxon>Parasediminibacterium</taxon>
    </lineage>
</organism>
<dbReference type="Pfam" id="PF02412">
    <property type="entry name" value="TSP_3"/>
    <property type="match status" value="4"/>
</dbReference>
<dbReference type="PROSITE" id="PS51123">
    <property type="entry name" value="OMPA_2"/>
    <property type="match status" value="1"/>
</dbReference>
<feature type="compositionally biased region" description="Basic and acidic residues" evidence="6">
    <location>
        <begin position="422"/>
        <end position="447"/>
    </location>
</feature>
<dbReference type="InterPro" id="IPR006664">
    <property type="entry name" value="OMP_bac"/>
</dbReference>
<keyword evidence="10" id="KW-1185">Reference proteome</keyword>
<evidence type="ECO:0000313" key="10">
    <source>
        <dbReference type="Proteomes" id="UP001595906"/>
    </source>
</evidence>
<reference evidence="10" key="1">
    <citation type="journal article" date="2019" name="Int. J. Syst. Evol. Microbiol.">
        <title>The Global Catalogue of Microorganisms (GCM) 10K type strain sequencing project: providing services to taxonomists for standard genome sequencing and annotation.</title>
        <authorList>
            <consortium name="The Broad Institute Genomics Platform"/>
            <consortium name="The Broad Institute Genome Sequencing Center for Infectious Disease"/>
            <person name="Wu L."/>
            <person name="Ma J."/>
        </authorList>
    </citation>
    <scope>NUCLEOTIDE SEQUENCE [LARGE SCALE GENOMIC DNA]</scope>
    <source>
        <strain evidence="10">CECT 8010</strain>
    </source>
</reference>
<feature type="domain" description="OmpA-like" evidence="8">
    <location>
        <begin position="329"/>
        <end position="446"/>
    </location>
</feature>
<dbReference type="InterPro" id="IPR028974">
    <property type="entry name" value="TSP_type-3_rpt"/>
</dbReference>
<dbReference type="EMBL" id="JBHSDC010000012">
    <property type="protein sequence ID" value="MFC4231651.1"/>
    <property type="molecule type" value="Genomic_DNA"/>
</dbReference>
<dbReference type="Pfam" id="PF00691">
    <property type="entry name" value="OmpA"/>
    <property type="match status" value="1"/>
</dbReference>
<proteinExistence type="predicted"/>
<dbReference type="PANTHER" id="PTHR30329:SF21">
    <property type="entry name" value="LIPOPROTEIN YIAD-RELATED"/>
    <property type="match status" value="1"/>
</dbReference>
<evidence type="ECO:0000256" key="6">
    <source>
        <dbReference type="SAM" id="MobiDB-lite"/>
    </source>
</evidence>
<evidence type="ECO:0000256" key="3">
    <source>
        <dbReference type="ARBA" id="ARBA00023136"/>
    </source>
</evidence>
<keyword evidence="2 7" id="KW-0732">Signal</keyword>
<dbReference type="Gene3D" id="4.10.1080.10">
    <property type="entry name" value="TSP type-3 repeat"/>
    <property type="match status" value="1"/>
</dbReference>
<dbReference type="PRINTS" id="PR01021">
    <property type="entry name" value="OMPADOMAIN"/>
</dbReference>
<keyword evidence="3 5" id="KW-0472">Membrane</keyword>
<gene>
    <name evidence="9" type="ORF">ACFOW1_07105</name>
</gene>
<dbReference type="SUPFAM" id="SSF103647">
    <property type="entry name" value="TSP type-3 repeat"/>
    <property type="match status" value="1"/>
</dbReference>
<name>A0ABV8PW96_9BACT</name>
<dbReference type="InterPro" id="IPR050330">
    <property type="entry name" value="Bact_OuterMem_StrucFunc"/>
</dbReference>
<keyword evidence="4" id="KW-0998">Cell outer membrane</keyword>
<dbReference type="RefSeq" id="WP_379013209.1">
    <property type="nucleotide sequence ID" value="NZ_JBHSDC010000012.1"/>
</dbReference>
<evidence type="ECO:0000313" key="9">
    <source>
        <dbReference type="EMBL" id="MFC4231651.1"/>
    </source>
</evidence>
<dbReference type="Proteomes" id="UP001595906">
    <property type="component" value="Unassembled WGS sequence"/>
</dbReference>
<evidence type="ECO:0000256" key="2">
    <source>
        <dbReference type="ARBA" id="ARBA00022729"/>
    </source>
</evidence>
<evidence type="ECO:0000256" key="7">
    <source>
        <dbReference type="SAM" id="SignalP"/>
    </source>
</evidence>
<dbReference type="InterPro" id="IPR036737">
    <property type="entry name" value="OmpA-like_sf"/>
</dbReference>